<organism evidence="2 3">
    <name type="scientific">Sphingomonas bisphenolicum</name>
    <dbReference type="NCBI Taxonomy" id="296544"/>
    <lineage>
        <taxon>Bacteria</taxon>
        <taxon>Pseudomonadati</taxon>
        <taxon>Pseudomonadota</taxon>
        <taxon>Alphaproteobacteria</taxon>
        <taxon>Sphingomonadales</taxon>
        <taxon>Sphingomonadaceae</taxon>
        <taxon>Sphingomonas</taxon>
    </lineage>
</organism>
<name>A0ABM7G5P3_9SPHN</name>
<dbReference type="Proteomes" id="UP001059971">
    <property type="component" value="Chromosome 1"/>
</dbReference>
<feature type="domain" description="Putative auto-transporter adhesin head GIN" evidence="1">
    <location>
        <begin position="44"/>
        <end position="225"/>
    </location>
</feature>
<dbReference type="EMBL" id="AP018817">
    <property type="protein sequence ID" value="BBF71138.1"/>
    <property type="molecule type" value="Genomic_DNA"/>
</dbReference>
<gene>
    <name evidence="2" type="ORF">SBA_ch1_33380</name>
</gene>
<evidence type="ECO:0000313" key="2">
    <source>
        <dbReference type="EMBL" id="BBF71138.1"/>
    </source>
</evidence>
<evidence type="ECO:0000313" key="3">
    <source>
        <dbReference type="Proteomes" id="UP001059971"/>
    </source>
</evidence>
<protein>
    <recommendedName>
        <fullName evidence="1">Putative auto-transporter adhesin head GIN domain-containing protein</fullName>
    </recommendedName>
</protein>
<proteinExistence type="predicted"/>
<reference evidence="2" key="1">
    <citation type="submission" date="2018-07" db="EMBL/GenBank/DDBJ databases">
        <title>Complete genome sequence of Sphingomonas bisphenolicum strain AO1, a bisphenol A degradative bacterium isolated from Japanese farm field.</title>
        <authorList>
            <person name="Murakami M."/>
            <person name="Koh M."/>
            <person name="Koba S."/>
            <person name="Matsumura Y."/>
        </authorList>
    </citation>
    <scope>NUCLEOTIDE SEQUENCE</scope>
    <source>
        <strain evidence="2">AO1</strain>
    </source>
</reference>
<sequence>MHDERRGTGRSALRTLSAILAGAVGLILAAPAGAATRGYTITSFDAIRVDAPVTVIVTTGAGASARAEGDQGALDRLKVDVSGRLLTIGMDRARPGEKSGGAATLRLSTAMVQRIVLTGGGSVSIDRMKGLLGQIVLGGNGDITVATVDLDQVELALAGGGRVTMAGRAGVANIRVNGPGALAAEPLIARQASVTNEGPGSITLTADVTAKVTTSGSGDVTITGKAACTVDNRGTGRVRCGGESF</sequence>
<dbReference type="Pfam" id="PF10988">
    <property type="entry name" value="DUF2807"/>
    <property type="match status" value="1"/>
</dbReference>
<accession>A0ABM7G5P3</accession>
<dbReference type="Gene3D" id="2.160.20.120">
    <property type="match status" value="1"/>
</dbReference>
<dbReference type="InterPro" id="IPR021255">
    <property type="entry name" value="DUF2807"/>
</dbReference>
<evidence type="ECO:0000259" key="1">
    <source>
        <dbReference type="Pfam" id="PF10988"/>
    </source>
</evidence>
<keyword evidence="3" id="KW-1185">Reference proteome</keyword>
<dbReference type="RefSeq" id="WP_261935250.1">
    <property type="nucleotide sequence ID" value="NZ_AP018817.1"/>
</dbReference>